<keyword evidence="2" id="KW-1185">Reference proteome</keyword>
<evidence type="ECO:0000313" key="1">
    <source>
        <dbReference type="EMBL" id="OJA17875.1"/>
    </source>
</evidence>
<name>A0A1J8QD43_9AGAM</name>
<reference evidence="1 2" key="1">
    <citation type="submission" date="2016-03" db="EMBL/GenBank/DDBJ databases">
        <title>Comparative genomics of the ectomycorrhizal sister species Rhizopogon vinicolor and Rhizopogon vesiculosus (Basidiomycota: Boletales) reveals a divergence of the mating type B locus.</title>
        <authorList>
            <person name="Mujic A.B."/>
            <person name="Kuo A."/>
            <person name="Tritt A."/>
            <person name="Lipzen A."/>
            <person name="Chen C."/>
            <person name="Johnson J."/>
            <person name="Sharma A."/>
            <person name="Barry K."/>
            <person name="Grigoriev I.V."/>
            <person name="Spatafora J.W."/>
        </authorList>
    </citation>
    <scope>NUCLEOTIDE SEQUENCE [LARGE SCALE GENOMIC DNA]</scope>
    <source>
        <strain evidence="1 2">AM-OR11-056</strain>
    </source>
</reference>
<protein>
    <submittedName>
        <fullName evidence="1">Uncharacterized protein</fullName>
    </submittedName>
</protein>
<evidence type="ECO:0000313" key="2">
    <source>
        <dbReference type="Proteomes" id="UP000183567"/>
    </source>
</evidence>
<comment type="caution">
    <text evidence="1">The sequence shown here is derived from an EMBL/GenBank/DDBJ whole genome shotgun (WGS) entry which is preliminary data.</text>
</comment>
<dbReference type="AlphaFoldDB" id="A0A1J8QD43"/>
<accession>A0A1J8QD43</accession>
<proteinExistence type="predicted"/>
<gene>
    <name evidence="1" type="ORF">AZE42_14071</name>
</gene>
<dbReference type="EMBL" id="LVVM01001788">
    <property type="protein sequence ID" value="OJA17875.1"/>
    <property type="molecule type" value="Genomic_DNA"/>
</dbReference>
<sequence length="26" mass="2953">MLGRTLERNGPVNGQELGFFIEMDTK</sequence>
<organism evidence="1 2">
    <name type="scientific">Rhizopogon vesiculosus</name>
    <dbReference type="NCBI Taxonomy" id="180088"/>
    <lineage>
        <taxon>Eukaryota</taxon>
        <taxon>Fungi</taxon>
        <taxon>Dikarya</taxon>
        <taxon>Basidiomycota</taxon>
        <taxon>Agaricomycotina</taxon>
        <taxon>Agaricomycetes</taxon>
        <taxon>Agaricomycetidae</taxon>
        <taxon>Boletales</taxon>
        <taxon>Suillineae</taxon>
        <taxon>Rhizopogonaceae</taxon>
        <taxon>Rhizopogon</taxon>
    </lineage>
</organism>
<dbReference type="Proteomes" id="UP000183567">
    <property type="component" value="Unassembled WGS sequence"/>
</dbReference>